<protein>
    <submittedName>
        <fullName evidence="1">Uncharacterized protein</fullName>
    </submittedName>
</protein>
<dbReference type="AlphaFoldDB" id="A0AA35CKU0"/>
<organism evidence="1 2">
    <name type="scientific">Caldinitratiruptor microaerophilus</name>
    <dbReference type="NCBI Taxonomy" id="671077"/>
    <lineage>
        <taxon>Bacteria</taxon>
        <taxon>Bacillati</taxon>
        <taxon>Bacillota</taxon>
        <taxon>Clostridia</taxon>
        <taxon>Eubacteriales</taxon>
        <taxon>Symbiobacteriaceae</taxon>
        <taxon>Caldinitratiruptor</taxon>
    </lineage>
</organism>
<keyword evidence="2" id="KW-1185">Reference proteome</keyword>
<gene>
    <name evidence="1" type="ORF">caldi_13530</name>
</gene>
<reference evidence="1" key="1">
    <citation type="submission" date="2022-03" db="EMBL/GenBank/DDBJ databases">
        <title>Complete genome sequence of Caldinitratiruptor microaerophilus.</title>
        <authorList>
            <person name="Mukaiyama R."/>
            <person name="Nishiyama T."/>
            <person name="Ueda K."/>
        </authorList>
    </citation>
    <scope>NUCLEOTIDE SEQUENCE</scope>
    <source>
        <strain evidence="1">JCM 16183</strain>
    </source>
</reference>
<dbReference type="EMBL" id="AP025628">
    <property type="protein sequence ID" value="BDG60263.1"/>
    <property type="molecule type" value="Genomic_DNA"/>
</dbReference>
<sequence length="85" mass="9726">MSIKGGRRNTRTVPVAARVRPWYAGMWWALRRQCPDMEPQRLMETAIELLWLHFEQARGLDRAGIIEEAVRAVERANGRRAPAGA</sequence>
<evidence type="ECO:0000313" key="1">
    <source>
        <dbReference type="EMBL" id="BDG60263.1"/>
    </source>
</evidence>
<dbReference type="KEGG" id="cmic:caldi_13530"/>
<name>A0AA35CKU0_9FIRM</name>
<accession>A0AA35CKU0</accession>
<proteinExistence type="predicted"/>
<evidence type="ECO:0000313" key="2">
    <source>
        <dbReference type="Proteomes" id="UP001163687"/>
    </source>
</evidence>
<dbReference type="Proteomes" id="UP001163687">
    <property type="component" value="Chromosome"/>
</dbReference>